<evidence type="ECO:0000313" key="2">
    <source>
        <dbReference type="EMBL" id="SHG37221.1"/>
    </source>
</evidence>
<evidence type="ECO:0000313" key="3">
    <source>
        <dbReference type="Proteomes" id="UP000190675"/>
    </source>
</evidence>
<proteinExistence type="predicted"/>
<name>A0A1M5J9R2_9BRAD</name>
<organism evidence="2 3">
    <name type="scientific">Bradyrhizobium erythrophlei</name>
    <dbReference type="NCBI Taxonomy" id="1437360"/>
    <lineage>
        <taxon>Bacteria</taxon>
        <taxon>Pseudomonadati</taxon>
        <taxon>Pseudomonadota</taxon>
        <taxon>Alphaproteobacteria</taxon>
        <taxon>Hyphomicrobiales</taxon>
        <taxon>Nitrobacteraceae</taxon>
        <taxon>Bradyrhizobium</taxon>
    </lineage>
</organism>
<dbReference type="Proteomes" id="UP000190675">
    <property type="component" value="Chromosome I"/>
</dbReference>
<dbReference type="AlphaFoldDB" id="A0A1M5J9R2"/>
<reference evidence="2 3" key="1">
    <citation type="submission" date="2016-11" db="EMBL/GenBank/DDBJ databases">
        <authorList>
            <person name="Jaros S."/>
            <person name="Januszkiewicz K."/>
            <person name="Wedrychowicz H."/>
        </authorList>
    </citation>
    <scope>NUCLEOTIDE SEQUENCE [LARGE SCALE GENOMIC DNA]</scope>
    <source>
        <strain evidence="2 3">GAS242</strain>
    </source>
</reference>
<feature type="region of interest" description="Disordered" evidence="1">
    <location>
        <begin position="35"/>
        <end position="57"/>
    </location>
</feature>
<dbReference type="EMBL" id="LT670818">
    <property type="protein sequence ID" value="SHG37221.1"/>
    <property type="molecule type" value="Genomic_DNA"/>
</dbReference>
<accession>A0A1M5J9R2</accession>
<feature type="compositionally biased region" description="Basic residues" evidence="1">
    <location>
        <begin position="37"/>
        <end position="57"/>
    </location>
</feature>
<gene>
    <name evidence="2" type="ORF">SAMN05444169_2085</name>
</gene>
<protein>
    <submittedName>
        <fullName evidence="2">Uncharacterized protein</fullName>
    </submittedName>
</protein>
<sequence>MKKKDRISEREDQDRIERLLKIAFNTELQPLRSLKTATKKRRALKKKAVSRRKRPPT</sequence>
<evidence type="ECO:0000256" key="1">
    <source>
        <dbReference type="SAM" id="MobiDB-lite"/>
    </source>
</evidence>